<dbReference type="Gene3D" id="2.60.40.2230">
    <property type="entry name" value="Uncharacterised protein YcnI-like PF07987, DUF1775"/>
    <property type="match status" value="1"/>
</dbReference>
<protein>
    <recommendedName>
        <fullName evidence="4">YncI copper-binding domain-containing protein</fullName>
    </recommendedName>
</protein>
<feature type="signal peptide" evidence="3">
    <location>
        <begin position="1"/>
        <end position="27"/>
    </location>
</feature>
<keyword evidence="3" id="KW-0732">Signal</keyword>
<accession>A0A919NNY5</accession>
<dbReference type="AlphaFoldDB" id="A0A919NNY5"/>
<organism evidence="5 6">
    <name type="scientific">Paractinoplanes tereljensis</name>
    <dbReference type="NCBI Taxonomy" id="571912"/>
    <lineage>
        <taxon>Bacteria</taxon>
        <taxon>Bacillati</taxon>
        <taxon>Actinomycetota</taxon>
        <taxon>Actinomycetes</taxon>
        <taxon>Micromonosporales</taxon>
        <taxon>Micromonosporaceae</taxon>
        <taxon>Paractinoplanes</taxon>
    </lineage>
</organism>
<keyword evidence="2" id="KW-1133">Transmembrane helix</keyword>
<name>A0A919NNY5_9ACTN</name>
<evidence type="ECO:0000256" key="3">
    <source>
        <dbReference type="SAM" id="SignalP"/>
    </source>
</evidence>
<dbReference type="InterPro" id="IPR012533">
    <property type="entry name" value="YcnI-copper_dom"/>
</dbReference>
<evidence type="ECO:0000259" key="4">
    <source>
        <dbReference type="Pfam" id="PF07987"/>
    </source>
</evidence>
<evidence type="ECO:0000313" key="6">
    <source>
        <dbReference type="Proteomes" id="UP000623608"/>
    </source>
</evidence>
<proteinExistence type="predicted"/>
<evidence type="ECO:0000313" key="5">
    <source>
        <dbReference type="EMBL" id="GIF22345.1"/>
    </source>
</evidence>
<evidence type="ECO:0000256" key="2">
    <source>
        <dbReference type="SAM" id="Phobius"/>
    </source>
</evidence>
<evidence type="ECO:0000256" key="1">
    <source>
        <dbReference type="SAM" id="MobiDB-lite"/>
    </source>
</evidence>
<dbReference type="EMBL" id="BOMY01000034">
    <property type="protein sequence ID" value="GIF22345.1"/>
    <property type="molecule type" value="Genomic_DNA"/>
</dbReference>
<dbReference type="Pfam" id="PF07987">
    <property type="entry name" value="DUF1775"/>
    <property type="match status" value="1"/>
</dbReference>
<sequence>MRFGSRVVTVGAVAGVAVLGLAGPALAHVEVSADKTTAGAENVTLTFNGEAESSDAGIESERVVLPTGIAPSGVTLVKAPAGWTFTATADGFTVGGKALKVGVDAVWKVRIAKLPDGETRLSFKTLETYSDGEVVRWIEIQEQGKDEPDNPAPLVTLKPGPSTAATTPSVAPSSVAPPSVAPSSAAPVVAEPAADDSGSSSWWIWVVIAVVLAAVAGFVVLRRGRSGSSDVNS</sequence>
<feature type="domain" description="YncI copper-binding" evidence="4">
    <location>
        <begin position="98"/>
        <end position="157"/>
    </location>
</feature>
<comment type="caution">
    <text evidence="5">The sequence shown here is derived from an EMBL/GenBank/DDBJ whole genome shotgun (WGS) entry which is preliminary data.</text>
</comment>
<dbReference type="InterPro" id="IPR038507">
    <property type="entry name" value="YcnI-like_sf"/>
</dbReference>
<keyword evidence="2" id="KW-0472">Membrane</keyword>
<keyword evidence="2" id="KW-0812">Transmembrane</keyword>
<keyword evidence="6" id="KW-1185">Reference proteome</keyword>
<dbReference type="Proteomes" id="UP000623608">
    <property type="component" value="Unassembled WGS sequence"/>
</dbReference>
<feature type="chain" id="PRO_5037817423" description="YncI copper-binding domain-containing protein" evidence="3">
    <location>
        <begin position="28"/>
        <end position="233"/>
    </location>
</feature>
<gene>
    <name evidence="5" type="ORF">Ate02nite_50750</name>
</gene>
<feature type="compositionally biased region" description="Low complexity" evidence="1">
    <location>
        <begin position="161"/>
        <end position="183"/>
    </location>
</feature>
<feature type="region of interest" description="Disordered" evidence="1">
    <location>
        <begin position="145"/>
        <end position="183"/>
    </location>
</feature>
<feature type="transmembrane region" description="Helical" evidence="2">
    <location>
        <begin position="202"/>
        <end position="221"/>
    </location>
</feature>
<reference evidence="5" key="1">
    <citation type="submission" date="2021-01" db="EMBL/GenBank/DDBJ databases">
        <title>Whole genome shotgun sequence of Actinoplanes tereljensis NBRC 105297.</title>
        <authorList>
            <person name="Komaki H."/>
            <person name="Tamura T."/>
        </authorList>
    </citation>
    <scope>NUCLEOTIDE SEQUENCE</scope>
    <source>
        <strain evidence="5">NBRC 105297</strain>
    </source>
</reference>